<dbReference type="InterPro" id="IPR002048">
    <property type="entry name" value="EF_hand_dom"/>
</dbReference>
<dbReference type="AlphaFoldDB" id="E1Z3X1"/>
<dbReference type="PROSITE" id="PS50222">
    <property type="entry name" value="EF_HAND_2"/>
    <property type="match status" value="1"/>
</dbReference>
<dbReference type="GO" id="GO:0005886">
    <property type="term" value="C:plasma membrane"/>
    <property type="evidence" value="ECO:0007669"/>
    <property type="project" value="TreeGrafter"/>
</dbReference>
<dbReference type="GO" id="GO:0005509">
    <property type="term" value="F:calcium ion binding"/>
    <property type="evidence" value="ECO:0007669"/>
    <property type="project" value="InterPro"/>
</dbReference>
<accession>E1Z3X1</accession>
<evidence type="ECO:0000313" key="3">
    <source>
        <dbReference type="Proteomes" id="UP000008141"/>
    </source>
</evidence>
<dbReference type="eggNOG" id="KOG1124">
    <property type="taxonomic scope" value="Eukaryota"/>
</dbReference>
<dbReference type="PANTHER" id="PTHR45081:SF1">
    <property type="entry name" value="EF HAND FAMILY PROTEIN, PUTATIVE, EXPRESSED-RELATED"/>
    <property type="match status" value="1"/>
</dbReference>
<dbReference type="PANTHER" id="PTHR45081">
    <property type="entry name" value="EF HAND FAMILY PROTEIN, PUTATIVE, EXPRESSED-RELATED"/>
    <property type="match status" value="1"/>
</dbReference>
<dbReference type="Gene3D" id="1.10.238.10">
    <property type="entry name" value="EF-hand"/>
    <property type="match status" value="1"/>
</dbReference>
<evidence type="ECO:0000313" key="2">
    <source>
        <dbReference type="EMBL" id="EFN59555.1"/>
    </source>
</evidence>
<proteinExistence type="predicted"/>
<sequence>MEAARLQHIFAAGDRNRDGGLDETEVAWLIQMVNPEVPLGEAALGLIVEEVWAAFPAHVKQQGLTFDGLQQLYAEGLGDPEHDYQLLVQQAADETAAATAAAAVQLEGSATKGQRMETEGASCTPAKAGAVTPRDVFDDLRAPGTMAGLVADSAIDVGADPAGSEDGTIKSHRALDAGAAGACPEGLHGSPPMTARSDVFDFLATPRTEAALFGPPQALHGINTKARQAAEAGAAVGGSSMPITPMTATSDVFDMVATGSTAADEEDREALSLGGTPSAAAAGGGVARRPGFRLDVNGLAEGAVSLGTLVAGAAATASPLNFTLRVPTDSFHREGGWEEQQQLALLHAFERALPEGSAAELTSAAPAADGSLIVTVAASLPRGSSTAAEEAQYMASVLRNDAKQARFCC</sequence>
<gene>
    <name evidence="2" type="ORF">CHLNCDRAFT_138249</name>
</gene>
<dbReference type="GeneID" id="17358805"/>
<keyword evidence="3" id="KW-1185">Reference proteome</keyword>
<dbReference type="STRING" id="554065.E1Z3X1"/>
<dbReference type="InParanoid" id="E1Z3X1"/>
<dbReference type="EMBL" id="GL433836">
    <property type="protein sequence ID" value="EFN59555.1"/>
    <property type="molecule type" value="Genomic_DNA"/>
</dbReference>
<protein>
    <recommendedName>
        <fullName evidence="1">EF-hand domain-containing protein</fullName>
    </recommendedName>
</protein>
<organism evidence="3">
    <name type="scientific">Chlorella variabilis</name>
    <name type="common">Green alga</name>
    <dbReference type="NCBI Taxonomy" id="554065"/>
    <lineage>
        <taxon>Eukaryota</taxon>
        <taxon>Viridiplantae</taxon>
        <taxon>Chlorophyta</taxon>
        <taxon>core chlorophytes</taxon>
        <taxon>Trebouxiophyceae</taxon>
        <taxon>Chlorellales</taxon>
        <taxon>Chlorellaceae</taxon>
        <taxon>Chlorella clade</taxon>
        <taxon>Chlorella</taxon>
    </lineage>
</organism>
<name>E1Z3X1_CHLVA</name>
<reference evidence="2 3" key="1">
    <citation type="journal article" date="2010" name="Plant Cell">
        <title>The Chlorella variabilis NC64A genome reveals adaptation to photosymbiosis, coevolution with viruses, and cryptic sex.</title>
        <authorList>
            <person name="Blanc G."/>
            <person name="Duncan G."/>
            <person name="Agarkova I."/>
            <person name="Borodovsky M."/>
            <person name="Gurnon J."/>
            <person name="Kuo A."/>
            <person name="Lindquist E."/>
            <person name="Lucas S."/>
            <person name="Pangilinan J."/>
            <person name="Polle J."/>
            <person name="Salamov A."/>
            <person name="Terry A."/>
            <person name="Yamada T."/>
            <person name="Dunigan D.D."/>
            <person name="Grigoriev I.V."/>
            <person name="Claverie J.M."/>
            <person name="Van Etten J.L."/>
        </authorList>
    </citation>
    <scope>NUCLEOTIDE SEQUENCE [LARGE SCALE GENOMIC DNA]</scope>
    <source>
        <strain evidence="2 3">NC64A</strain>
    </source>
</reference>
<feature type="domain" description="EF-hand" evidence="1">
    <location>
        <begin position="1"/>
        <end position="36"/>
    </location>
</feature>
<dbReference type="KEGG" id="cvr:CHLNCDRAFT_138249"/>
<evidence type="ECO:0000259" key="1">
    <source>
        <dbReference type="PROSITE" id="PS50222"/>
    </source>
</evidence>
<dbReference type="Proteomes" id="UP000008141">
    <property type="component" value="Unassembled WGS sequence"/>
</dbReference>
<dbReference type="RefSeq" id="XP_005851657.1">
    <property type="nucleotide sequence ID" value="XM_005851595.1"/>
</dbReference>